<accession>B3PDE0</accession>
<keyword evidence="5" id="KW-0560">Oxidoreductase</keyword>
<evidence type="ECO:0000259" key="7">
    <source>
        <dbReference type="Pfam" id="PF04542"/>
    </source>
</evidence>
<evidence type="ECO:0000256" key="4">
    <source>
        <dbReference type="ARBA" id="ARBA00022827"/>
    </source>
</evidence>
<feature type="domain" description="RNA polymerase sigma-70 region 2" evidence="7">
    <location>
        <begin position="30"/>
        <end position="95"/>
    </location>
</feature>
<dbReference type="Pfam" id="PF04542">
    <property type="entry name" value="Sigma70_r2"/>
    <property type="match status" value="1"/>
</dbReference>
<dbReference type="GO" id="GO:0003700">
    <property type="term" value="F:DNA-binding transcription factor activity"/>
    <property type="evidence" value="ECO:0007669"/>
    <property type="project" value="InterPro"/>
</dbReference>
<reference evidence="9 10" key="1">
    <citation type="journal article" date="2008" name="J. Bacteriol.">
        <title>Insights into plant cell wall degradation from the genome sequence of the soil bacterium Cellvibrio japonicus.</title>
        <authorList>
            <person name="Deboy R.T."/>
            <person name="Mongodin E.F."/>
            <person name="Fouts D.E."/>
            <person name="Tailford L.E."/>
            <person name="Khouri H."/>
            <person name="Emerson J.B."/>
            <person name="Mohamoud Y."/>
            <person name="Watkins K."/>
            <person name="Henrissat B."/>
            <person name="Gilbert H.J."/>
            <person name="Nelson K.E."/>
        </authorList>
    </citation>
    <scope>NUCLEOTIDE SEQUENCE [LARGE SCALE GENOMIC DNA]</scope>
    <source>
        <strain evidence="9 10">Ueda107</strain>
    </source>
</reference>
<dbReference type="Gene3D" id="3.50.50.60">
    <property type="entry name" value="FAD/NAD(P)-binding domain"/>
    <property type="match status" value="1"/>
</dbReference>
<gene>
    <name evidence="9" type="ordered locus">CJA_3098</name>
</gene>
<dbReference type="KEGG" id="cja:CJA_3098"/>
<evidence type="ECO:0000313" key="9">
    <source>
        <dbReference type="EMBL" id="ACE85819.1"/>
    </source>
</evidence>
<evidence type="ECO:0000259" key="8">
    <source>
        <dbReference type="Pfam" id="PF05199"/>
    </source>
</evidence>
<organism evidence="9 10">
    <name type="scientific">Cellvibrio japonicus (strain Ueda107)</name>
    <name type="common">Pseudomonas fluorescens subsp. cellulosa</name>
    <dbReference type="NCBI Taxonomy" id="498211"/>
    <lineage>
        <taxon>Bacteria</taxon>
        <taxon>Pseudomonadati</taxon>
        <taxon>Pseudomonadota</taxon>
        <taxon>Gammaproteobacteria</taxon>
        <taxon>Cellvibrionales</taxon>
        <taxon>Cellvibrionaceae</taxon>
        <taxon>Cellvibrio</taxon>
    </lineage>
</organism>
<dbReference type="InterPro" id="IPR007627">
    <property type="entry name" value="RNA_pol_sigma70_r2"/>
</dbReference>
<feature type="region of interest" description="Disordered" evidence="6">
    <location>
        <begin position="102"/>
        <end position="128"/>
    </location>
</feature>
<dbReference type="SUPFAM" id="SSF88946">
    <property type="entry name" value="Sigma2 domain of RNA polymerase sigma factors"/>
    <property type="match status" value="1"/>
</dbReference>
<dbReference type="GO" id="GO:0006352">
    <property type="term" value="P:DNA-templated transcription initiation"/>
    <property type="evidence" value="ECO:0007669"/>
    <property type="project" value="InterPro"/>
</dbReference>
<dbReference type="HOGENOM" id="CLU_1025620_0_0_6"/>
<protein>
    <submittedName>
        <fullName evidence="9">Dehydrogenase subunit</fullName>
    </submittedName>
</protein>
<dbReference type="InterPro" id="IPR036188">
    <property type="entry name" value="FAD/NAD-bd_sf"/>
</dbReference>
<evidence type="ECO:0000256" key="3">
    <source>
        <dbReference type="ARBA" id="ARBA00022630"/>
    </source>
</evidence>
<proteinExistence type="inferred from homology"/>
<keyword evidence="4" id="KW-0274">FAD</keyword>
<evidence type="ECO:0000256" key="1">
    <source>
        <dbReference type="ARBA" id="ARBA00001974"/>
    </source>
</evidence>
<evidence type="ECO:0000313" key="10">
    <source>
        <dbReference type="Proteomes" id="UP000001036"/>
    </source>
</evidence>
<evidence type="ECO:0000256" key="2">
    <source>
        <dbReference type="ARBA" id="ARBA00010790"/>
    </source>
</evidence>
<name>B3PDE0_CELJU</name>
<dbReference type="Gene3D" id="1.10.1740.10">
    <property type="match status" value="1"/>
</dbReference>
<dbReference type="eggNOG" id="COG1595">
    <property type="taxonomic scope" value="Bacteria"/>
</dbReference>
<keyword evidence="3" id="KW-0285">Flavoprotein</keyword>
<dbReference type="GO" id="GO:0016614">
    <property type="term" value="F:oxidoreductase activity, acting on CH-OH group of donors"/>
    <property type="evidence" value="ECO:0007669"/>
    <property type="project" value="InterPro"/>
</dbReference>
<comment type="cofactor">
    <cofactor evidence="1">
        <name>FAD</name>
        <dbReference type="ChEBI" id="CHEBI:57692"/>
    </cofactor>
</comment>
<sequence>MSCDDNQTLASILHLFNRRPSPKDRFEALLRPHIELLYRMAYRWTGTQDRAEDLVQDVLVRLASRVEEMEAVEQLRPWLVRILYNRYVDDYRRQRLSPIDTRQSGWEPEAEEPAPDPGNRVELSDSLTDHLGLPRPKVTYRVRQDYERNAFVSAKQVSTEIFNAMGAREYTKAPPAPVFYGNPGEVTATNFQYQGNNFTFYGAGHIVGTYRMGNDKSSSVLNPRMQSWDHSNLYMAGSGVFPTVATGNPTLTIAALAFKVADHILEDLASI</sequence>
<dbReference type="Proteomes" id="UP000001036">
    <property type="component" value="Chromosome"/>
</dbReference>
<dbReference type="InterPro" id="IPR007867">
    <property type="entry name" value="GMC_OxRtase_C"/>
</dbReference>
<comment type="similarity">
    <text evidence="2">Belongs to the GMC oxidoreductase family.</text>
</comment>
<evidence type="ECO:0000256" key="6">
    <source>
        <dbReference type="SAM" id="MobiDB-lite"/>
    </source>
</evidence>
<evidence type="ECO:0000256" key="5">
    <source>
        <dbReference type="ARBA" id="ARBA00023002"/>
    </source>
</evidence>
<dbReference type="AlphaFoldDB" id="B3PDE0"/>
<dbReference type="PANTHER" id="PTHR42784:SF1">
    <property type="entry name" value="PYRANOSE 2-OXIDASE"/>
    <property type="match status" value="1"/>
</dbReference>
<feature type="domain" description="Glucose-methanol-choline oxidoreductase C-terminal" evidence="8">
    <location>
        <begin position="115"/>
        <end position="257"/>
    </location>
</feature>
<dbReference type="InterPro" id="IPR051473">
    <property type="entry name" value="P2Ox-like"/>
</dbReference>
<keyword evidence="10" id="KW-1185">Reference proteome</keyword>
<dbReference type="STRING" id="498211.CJA_3098"/>
<dbReference type="eggNOG" id="COG2303">
    <property type="taxonomic scope" value="Bacteria"/>
</dbReference>
<dbReference type="EMBL" id="CP000934">
    <property type="protein sequence ID" value="ACE85819.1"/>
    <property type="molecule type" value="Genomic_DNA"/>
</dbReference>
<dbReference type="Pfam" id="PF05199">
    <property type="entry name" value="GMC_oxred_C"/>
    <property type="match status" value="1"/>
</dbReference>
<dbReference type="PANTHER" id="PTHR42784">
    <property type="entry name" value="PYRANOSE 2-OXIDASE"/>
    <property type="match status" value="1"/>
</dbReference>
<dbReference type="SUPFAM" id="SSF51905">
    <property type="entry name" value="FAD/NAD(P)-binding domain"/>
    <property type="match status" value="1"/>
</dbReference>
<dbReference type="InterPro" id="IPR013325">
    <property type="entry name" value="RNA_pol_sigma_r2"/>
</dbReference>